<gene>
    <name evidence="1" type="ORF">UFOVP1268_8</name>
    <name evidence="2" type="ORF">UFOVP1395_12</name>
</gene>
<proteinExistence type="predicted"/>
<organism evidence="1">
    <name type="scientific">uncultured Caudovirales phage</name>
    <dbReference type="NCBI Taxonomy" id="2100421"/>
    <lineage>
        <taxon>Viruses</taxon>
        <taxon>Duplodnaviria</taxon>
        <taxon>Heunggongvirae</taxon>
        <taxon>Uroviricota</taxon>
        <taxon>Caudoviricetes</taxon>
        <taxon>Peduoviridae</taxon>
        <taxon>Maltschvirus</taxon>
        <taxon>Maltschvirus maltsch</taxon>
    </lineage>
</organism>
<protein>
    <submittedName>
        <fullName evidence="1">Uncharacterized protein</fullName>
    </submittedName>
</protein>
<name>A0A6J5RF96_9CAUD</name>
<evidence type="ECO:0000313" key="1">
    <source>
        <dbReference type="EMBL" id="CAB4194652.1"/>
    </source>
</evidence>
<sequence>MPNEQTSVPLFASGEVLTAANMNLSAGTGVPVFATTVTRDAAFGGAGEKALAEGQLCYLSSTNVTQQYNGVSWETIGPSSGGGLIPVVPTSVTVGSGSATTSANGTVAFTGSTTVLLNGVFTATYTNYRVLFHGLGATNSNNLRSRYAVTGTPSTTNYTAGFIAVDYSASATWSYVAATGSAFNPVGWIDNAANSNGALAIDIYSPAVAVRTFHNGLTTSVNGGTANSGGVIMGMHEAATAYDGIQFYNSAGTNMTGKISVYGYAI</sequence>
<evidence type="ECO:0000313" key="2">
    <source>
        <dbReference type="EMBL" id="CAB4204372.1"/>
    </source>
</evidence>
<dbReference type="EMBL" id="LR797346">
    <property type="protein sequence ID" value="CAB4204372.1"/>
    <property type="molecule type" value="Genomic_DNA"/>
</dbReference>
<accession>A0A6J5RF96</accession>
<reference evidence="1" key="1">
    <citation type="submission" date="2020-05" db="EMBL/GenBank/DDBJ databases">
        <authorList>
            <person name="Chiriac C."/>
            <person name="Salcher M."/>
            <person name="Ghai R."/>
            <person name="Kavagutti S V."/>
        </authorList>
    </citation>
    <scope>NUCLEOTIDE SEQUENCE</scope>
</reference>
<dbReference type="EMBL" id="LR797215">
    <property type="protein sequence ID" value="CAB4194652.1"/>
    <property type="molecule type" value="Genomic_DNA"/>
</dbReference>